<reference evidence="5 6" key="1">
    <citation type="submission" date="2019-09" db="EMBL/GenBank/DDBJ databases">
        <title>Draft genome of the ectomycorrhizal ascomycete Sphaerosporella brunnea.</title>
        <authorList>
            <consortium name="DOE Joint Genome Institute"/>
            <person name="Benucci G.M."/>
            <person name="Marozzi G."/>
            <person name="Antonielli L."/>
            <person name="Sanchez S."/>
            <person name="Marco P."/>
            <person name="Wang X."/>
            <person name="Falini L.B."/>
            <person name="Barry K."/>
            <person name="Haridas S."/>
            <person name="Lipzen A."/>
            <person name="Labutti K."/>
            <person name="Grigoriev I.V."/>
            <person name="Murat C."/>
            <person name="Martin F."/>
            <person name="Albertini E."/>
            <person name="Donnini D."/>
            <person name="Bonito G."/>
        </authorList>
    </citation>
    <scope>NUCLEOTIDE SEQUENCE [LARGE SCALE GENOMIC DNA]</scope>
    <source>
        <strain evidence="5 6">Sb_GMNB300</strain>
    </source>
</reference>
<dbReference type="PRINTS" id="PR00410">
    <property type="entry name" value="PHEHYDRXLASE"/>
</dbReference>
<dbReference type="GO" id="GO:0005739">
    <property type="term" value="C:mitochondrion"/>
    <property type="evidence" value="ECO:0007669"/>
    <property type="project" value="TreeGrafter"/>
</dbReference>
<dbReference type="PANTHER" id="PTHR46505">
    <property type="entry name" value="OXIDOREDUCTASE NAD-BINDING DOMAIN-CONTAINING PROTEIN 1"/>
    <property type="match status" value="1"/>
</dbReference>
<evidence type="ECO:0000313" key="5">
    <source>
        <dbReference type="EMBL" id="KAA8893660.1"/>
    </source>
</evidence>
<feature type="domain" description="FAD-binding FR-type" evidence="4">
    <location>
        <begin position="18"/>
        <end position="121"/>
    </location>
</feature>
<dbReference type="GO" id="GO:0016491">
    <property type="term" value="F:oxidoreductase activity"/>
    <property type="evidence" value="ECO:0007669"/>
    <property type="project" value="UniProtKB-KW"/>
</dbReference>
<dbReference type="Pfam" id="PF00175">
    <property type="entry name" value="NAD_binding_1"/>
    <property type="match status" value="1"/>
</dbReference>
<dbReference type="InterPro" id="IPR001433">
    <property type="entry name" value="OxRdtase_FAD/NAD-bd"/>
</dbReference>
<keyword evidence="2" id="KW-0520">NAD</keyword>
<dbReference type="PROSITE" id="PS51384">
    <property type="entry name" value="FAD_FR"/>
    <property type="match status" value="1"/>
</dbReference>
<dbReference type="Gene3D" id="3.40.50.80">
    <property type="entry name" value="Nucleotide-binding domain of ferredoxin-NADP reductase (FNR) module"/>
    <property type="match status" value="1"/>
</dbReference>
<dbReference type="Proteomes" id="UP000326924">
    <property type="component" value="Unassembled WGS sequence"/>
</dbReference>
<dbReference type="SUPFAM" id="SSF63380">
    <property type="entry name" value="Riboflavin synthase domain-like"/>
    <property type="match status" value="1"/>
</dbReference>
<accession>A0A5J5EE75</accession>
<protein>
    <recommendedName>
        <fullName evidence="3">Oxidoreductase NAD-binding domain-containing protein 1</fullName>
    </recommendedName>
</protein>
<dbReference type="AlphaFoldDB" id="A0A5J5EE75"/>
<sequence length="267" mass="30064">MSSYRPHSVRTASHPRSQKLLPATISRVHTPAPHLRQITLTLPTPCIFKPGQWVDLHLPSLPQPGGFTIITPPTDEGTEFELSVREAAGNPAAAWLWRAEEEVSGREVHVRVGGSFVFPPPGVQRTEVEKVVFVAGGVGVNPFLSMMAWIRREKERGGDWGGVDVRLLWSTKRGEWSYLDRVERDCGKEGARLFETGRGPDGMESLEGWEVQRRRLDVEDLKRATERRHSKVLAYVCGPKGFEDSCIDALVNEVGIDTERVFSERWW</sequence>
<dbReference type="EMBL" id="VXIS01000415">
    <property type="protein sequence ID" value="KAA8893660.1"/>
    <property type="molecule type" value="Genomic_DNA"/>
</dbReference>
<evidence type="ECO:0000259" key="4">
    <source>
        <dbReference type="PROSITE" id="PS51384"/>
    </source>
</evidence>
<evidence type="ECO:0000313" key="6">
    <source>
        <dbReference type="Proteomes" id="UP000326924"/>
    </source>
</evidence>
<keyword evidence="6" id="KW-1185">Reference proteome</keyword>
<comment type="caution">
    <text evidence="5">The sequence shown here is derived from an EMBL/GenBank/DDBJ whole genome shotgun (WGS) entry which is preliminary data.</text>
</comment>
<gene>
    <name evidence="5" type="ORF">FN846DRAFT_787678</name>
</gene>
<dbReference type="InterPro" id="IPR017927">
    <property type="entry name" value="FAD-bd_FR_type"/>
</dbReference>
<dbReference type="SUPFAM" id="SSF52343">
    <property type="entry name" value="Ferredoxin reductase-like, C-terminal NADP-linked domain"/>
    <property type="match status" value="1"/>
</dbReference>
<dbReference type="Gene3D" id="2.40.30.10">
    <property type="entry name" value="Translation factors"/>
    <property type="match status" value="1"/>
</dbReference>
<dbReference type="CDD" id="cd00322">
    <property type="entry name" value="FNR_like"/>
    <property type="match status" value="1"/>
</dbReference>
<dbReference type="InterPro" id="IPR017938">
    <property type="entry name" value="Riboflavin_synthase-like_b-brl"/>
</dbReference>
<dbReference type="InterPro" id="IPR039261">
    <property type="entry name" value="FNR_nucleotide-bd"/>
</dbReference>
<proteinExistence type="predicted"/>
<keyword evidence="1" id="KW-0560">Oxidoreductase</keyword>
<evidence type="ECO:0000256" key="1">
    <source>
        <dbReference type="ARBA" id="ARBA00023002"/>
    </source>
</evidence>
<evidence type="ECO:0000256" key="3">
    <source>
        <dbReference type="ARBA" id="ARBA00040516"/>
    </source>
</evidence>
<organism evidence="5 6">
    <name type="scientific">Sphaerosporella brunnea</name>
    <dbReference type="NCBI Taxonomy" id="1250544"/>
    <lineage>
        <taxon>Eukaryota</taxon>
        <taxon>Fungi</taxon>
        <taxon>Dikarya</taxon>
        <taxon>Ascomycota</taxon>
        <taxon>Pezizomycotina</taxon>
        <taxon>Pezizomycetes</taxon>
        <taxon>Pezizales</taxon>
        <taxon>Pyronemataceae</taxon>
        <taxon>Sphaerosporella</taxon>
    </lineage>
</organism>
<evidence type="ECO:0000256" key="2">
    <source>
        <dbReference type="ARBA" id="ARBA00023027"/>
    </source>
</evidence>
<dbReference type="OrthoDB" id="436496at2759"/>
<dbReference type="InterPro" id="IPR052128">
    <property type="entry name" value="Oxidoreductase_NAD-binding"/>
</dbReference>
<name>A0A5J5EE75_9PEZI</name>
<dbReference type="InParanoid" id="A0A5J5EE75"/>
<dbReference type="PANTHER" id="PTHR46505:SF1">
    <property type="entry name" value="OXIDOREDUCTASE NAD-BINDING DOMAIN-CONTAINING PROTEIN 1"/>
    <property type="match status" value="1"/>
</dbReference>